<organism evidence="5 6">
    <name type="scientific">Serratia sp. (strain ATCC 39006)</name>
    <name type="common">Prodigiosinella confusarubida</name>
    <dbReference type="NCBI Taxonomy" id="104623"/>
    <lineage>
        <taxon>Bacteria</taxon>
        <taxon>Pseudomonadati</taxon>
        <taxon>Pseudomonadota</taxon>
        <taxon>Gammaproteobacteria</taxon>
        <taxon>Enterobacterales</taxon>
        <taxon>Pectobacteriaceae</taxon>
        <taxon>Prodigiosinella</taxon>
    </lineage>
</organism>
<dbReference type="Proteomes" id="UP000233778">
    <property type="component" value="Chromosome"/>
</dbReference>
<evidence type="ECO:0000313" key="7">
    <source>
        <dbReference type="Proteomes" id="UP000233778"/>
    </source>
</evidence>
<dbReference type="SUPFAM" id="SSF109854">
    <property type="entry name" value="DinB/YfiT-like putative metalloenzymes"/>
    <property type="match status" value="1"/>
</dbReference>
<reference evidence="5" key="4">
    <citation type="submission" date="2017-11" db="EMBL/GenBank/DDBJ databases">
        <title>Complete genome sequence of Serratia sp. ATCC 39006.</title>
        <authorList>
            <person name="Hampton H.G."/>
            <person name="Jackson S.A."/>
            <person name="Jauregui R."/>
            <person name="Poulter G.T.M."/>
            <person name="Salmond G.P.C."/>
            <person name="Fineran P.C."/>
        </authorList>
    </citation>
    <scope>NUCLEOTIDE SEQUENCE</scope>
    <source>
        <strain evidence="5">ATCC 39006</strain>
    </source>
</reference>
<keyword evidence="6" id="KW-1185">Reference proteome</keyword>
<dbReference type="PANTHER" id="PTHR37302:SF1">
    <property type="entry name" value="PROTEIN DINB"/>
    <property type="match status" value="1"/>
</dbReference>
<dbReference type="PANTHER" id="PTHR37302">
    <property type="entry name" value="SLR1116 PROTEIN"/>
    <property type="match status" value="1"/>
</dbReference>
<protein>
    <submittedName>
        <fullName evidence="5">Damage-inducible protein DinB</fullName>
    </submittedName>
</protein>
<dbReference type="OrthoDB" id="9807509at2"/>
<accession>A0A2I5TMA4</accession>
<dbReference type="InterPro" id="IPR007837">
    <property type="entry name" value="DinB"/>
</dbReference>
<dbReference type="STRING" id="104623.Ser39006_02057"/>
<evidence type="ECO:0000313" key="6">
    <source>
        <dbReference type="Proteomes" id="UP000017700"/>
    </source>
</evidence>
<sequence length="177" mass="20149">MTRIGHIQLLAEYNQWMNTKIYEAARCLSPTQLSEDKKAFFGSILGTLNHLVVADTLWLKRFANHLPNNPALDFVRVQPMPTALAQILFADIERLWQHRKQLDLTIREWSGLLTEADLDSALVYSNTKGIASNKPFFALLVHFFNHQTHHRGQVTTLLSQEGIDIGSTDLLMLIPND</sequence>
<dbReference type="RefSeq" id="WP_021015323.1">
    <property type="nucleotide sequence ID" value="NZ_CP025084.1"/>
</dbReference>
<dbReference type="EMBL" id="CP025084">
    <property type="protein sequence ID" value="AUH05703.1"/>
    <property type="molecule type" value="Genomic_DNA"/>
</dbReference>
<reference evidence="5 6" key="1">
    <citation type="journal article" date="2013" name="Genome Announc.">
        <title>Draft genome sequence of Serratia sp. strain ATCC 39006, a model bacterium for analysis of the biosynthesis and regulation of prodigiosin, a carbapenem, and gas vesicles.</title>
        <authorList>
            <person name="Fineran P.C."/>
            <person name="Iglesias Cans M.C."/>
            <person name="Ramsay J.P."/>
            <person name="Wilf N.M."/>
            <person name="Cossyleon D."/>
            <person name="McNeil M.B."/>
            <person name="Williamson N.R."/>
            <person name="Monson R.E."/>
            <person name="Becher S.A."/>
            <person name="Stanton J.A."/>
            <person name="Brugger K."/>
            <person name="Brown S.D."/>
            <person name="Salmond G.P."/>
        </authorList>
    </citation>
    <scope>NUCLEOTIDE SEQUENCE [LARGE SCALE GENOMIC DNA]</scope>
    <source>
        <strain evidence="5">ATCC 39006</strain>
        <strain evidence="6">ATCC 39006 / SC 11482</strain>
    </source>
</reference>
<dbReference type="Gene3D" id="1.20.120.450">
    <property type="entry name" value="dinb family like domain"/>
    <property type="match status" value="1"/>
</dbReference>
<evidence type="ECO:0000313" key="4">
    <source>
        <dbReference type="EMBL" id="AUH01382.1"/>
    </source>
</evidence>
<evidence type="ECO:0000313" key="5">
    <source>
        <dbReference type="EMBL" id="AUH05703.1"/>
    </source>
</evidence>
<proteinExistence type="inferred from homology"/>
<dbReference type="Proteomes" id="UP000017700">
    <property type="component" value="Chromosome"/>
</dbReference>
<dbReference type="KEGG" id="serq:CWC46_17145"/>
<dbReference type="InterPro" id="IPR034660">
    <property type="entry name" value="DinB/YfiT-like"/>
</dbReference>
<feature type="binding site" evidence="3">
    <location>
        <position position="146"/>
    </location>
    <ligand>
        <name>a divalent metal cation</name>
        <dbReference type="ChEBI" id="CHEBI:60240"/>
    </ligand>
</feature>
<dbReference type="AlphaFoldDB" id="A0A2I5TMA4"/>
<evidence type="ECO:0000256" key="2">
    <source>
        <dbReference type="ARBA" id="ARBA00022723"/>
    </source>
</evidence>
<reference evidence="4 7" key="3">
    <citation type="submission" date="2017-11" db="EMBL/GenBank/DDBJ databases">
        <title>Complete genome sequence of Serratia sp. ATCC 39006 LacA.</title>
        <authorList>
            <person name="Hampton H.G."/>
            <person name="Jackson S.A."/>
            <person name="Jauregui R."/>
            <person name="Poulter G.T.M."/>
            <person name="Salmond G.P.C."/>
            <person name="Fineran P.C."/>
        </authorList>
    </citation>
    <scope>NUCLEOTIDE SEQUENCE [LARGE SCALE GENOMIC DNA]</scope>
    <source>
        <strain evidence="4 7">ATCC 39006</strain>
    </source>
</reference>
<gene>
    <name evidence="4" type="ORF">CWC46_17145</name>
    <name evidence="5" type="ORF">Ser39006_017145</name>
</gene>
<dbReference type="Pfam" id="PF05163">
    <property type="entry name" value="DinB"/>
    <property type="match status" value="1"/>
</dbReference>
<keyword evidence="2 3" id="KW-0479">Metal-binding</keyword>
<name>A0A2I5TMA4_SERS3</name>
<evidence type="ECO:0000256" key="1">
    <source>
        <dbReference type="ARBA" id="ARBA00008635"/>
    </source>
</evidence>
<dbReference type="EMBL" id="CP025085">
    <property type="protein sequence ID" value="AUH01382.1"/>
    <property type="molecule type" value="Genomic_DNA"/>
</dbReference>
<evidence type="ECO:0000256" key="3">
    <source>
        <dbReference type="PIRSR" id="PIRSR607837-1"/>
    </source>
</evidence>
<comment type="similarity">
    <text evidence="1">Belongs to the DinB family.</text>
</comment>
<feature type="binding site" evidence="3">
    <location>
        <position position="150"/>
    </location>
    <ligand>
        <name>a divalent metal cation</name>
        <dbReference type="ChEBI" id="CHEBI:60240"/>
    </ligand>
</feature>
<dbReference type="KEGG" id="sera:Ser39006_017145"/>
<dbReference type="GO" id="GO:0046872">
    <property type="term" value="F:metal ion binding"/>
    <property type="evidence" value="ECO:0007669"/>
    <property type="project" value="UniProtKB-KW"/>
</dbReference>
<reference evidence="5" key="2">
    <citation type="submission" date="2013-09" db="EMBL/GenBank/DDBJ databases">
        <authorList>
            <person name="Wang G."/>
            <person name="Yang Y."/>
            <person name="Su Y."/>
        </authorList>
    </citation>
    <scope>NUCLEOTIDE SEQUENCE</scope>
    <source>
        <strain evidence="5">ATCC 39006</strain>
    </source>
</reference>
<feature type="binding site" evidence="3">
    <location>
        <position position="50"/>
    </location>
    <ligand>
        <name>a divalent metal cation</name>
        <dbReference type="ChEBI" id="CHEBI:60240"/>
    </ligand>
</feature>